<sequence>MEPMTRTATDPLELGGRTLHSRLLLGTGGFPRLDTLADAIRASGTQLVTVALRRIDAAARGSLVDVLAECGVELLPNTAGCFTARDAVLTAKLAREAFGTDLVKLEVIGDERTLLPDGPELLLAAEELVADGFTVLPYTTDDPVLARRLEEAGCAAVMPLGSPIGSGMGIRNPYNLALIVEGAGVPVVLDAGVGTASDAALAMELGCDAVLCASAISRAEDPVAMALAIRAGVEGGRLARGAGRIPRRLYAEASTPDAGLPDFGA</sequence>
<comment type="function">
    <text evidence="1 8">Catalyzes the rearrangement of 1-deoxy-D-xylulose 5-phosphate (DXP) to produce the thiazole phosphate moiety of thiamine. Sulfur is provided by the thiocarboxylate moiety of the carrier protein ThiS. In vitro, sulfur can be provided by H(2)S.</text>
</comment>
<comment type="catalytic activity">
    <reaction evidence="7 8">
        <text>[ThiS sulfur-carrier protein]-C-terminal-Gly-aminoethanethioate + 2-iminoacetate + 1-deoxy-D-xylulose 5-phosphate = [ThiS sulfur-carrier protein]-C-terminal Gly-Gly + 2-[(2R,5Z)-2-carboxy-4-methylthiazol-5(2H)-ylidene]ethyl phosphate + 2 H2O + H(+)</text>
        <dbReference type="Rhea" id="RHEA:26297"/>
        <dbReference type="Rhea" id="RHEA-COMP:12909"/>
        <dbReference type="Rhea" id="RHEA-COMP:19908"/>
        <dbReference type="ChEBI" id="CHEBI:15377"/>
        <dbReference type="ChEBI" id="CHEBI:15378"/>
        <dbReference type="ChEBI" id="CHEBI:57792"/>
        <dbReference type="ChEBI" id="CHEBI:62899"/>
        <dbReference type="ChEBI" id="CHEBI:77846"/>
        <dbReference type="ChEBI" id="CHEBI:90778"/>
        <dbReference type="ChEBI" id="CHEBI:232372"/>
        <dbReference type="EC" id="2.8.1.10"/>
    </reaction>
</comment>
<evidence type="ECO:0000256" key="7">
    <source>
        <dbReference type="ARBA" id="ARBA00049897"/>
    </source>
</evidence>
<evidence type="ECO:0000256" key="1">
    <source>
        <dbReference type="ARBA" id="ARBA00002834"/>
    </source>
</evidence>
<reference evidence="10" key="1">
    <citation type="submission" date="2020-02" db="EMBL/GenBank/DDBJ databases">
        <authorList>
            <person name="Meier V. D."/>
        </authorList>
    </citation>
    <scope>NUCLEOTIDE SEQUENCE</scope>
    <source>
        <strain evidence="10">AVDCRST_MAG79</strain>
    </source>
</reference>
<keyword evidence="8" id="KW-0963">Cytoplasm</keyword>
<dbReference type="EMBL" id="CADCWC010000005">
    <property type="protein sequence ID" value="CAA9518077.1"/>
    <property type="molecule type" value="Genomic_DNA"/>
</dbReference>
<comment type="subunit">
    <text evidence="8">Homotetramer. Forms heterodimers with either ThiH or ThiS.</text>
</comment>
<name>A0A6J4TA65_9ACTN</name>
<evidence type="ECO:0000259" key="9">
    <source>
        <dbReference type="Pfam" id="PF05690"/>
    </source>
</evidence>
<comment type="pathway">
    <text evidence="2 8">Cofactor biosynthesis; thiamine diphosphate biosynthesis.</text>
</comment>
<accession>A0A6J4TA65</accession>
<comment type="subcellular location">
    <subcellularLocation>
        <location evidence="8">Cytoplasm</location>
    </subcellularLocation>
</comment>
<dbReference type="HAMAP" id="MF_00443">
    <property type="entry name" value="ThiG"/>
    <property type="match status" value="1"/>
</dbReference>
<evidence type="ECO:0000256" key="3">
    <source>
        <dbReference type="ARBA" id="ARBA00011960"/>
    </source>
</evidence>
<gene>
    <name evidence="8" type="primary">thiG</name>
    <name evidence="10" type="ORF">AVDCRST_MAG79-32</name>
</gene>
<feature type="domain" description="Thiazole synthase ThiG" evidence="9">
    <location>
        <begin position="14"/>
        <end position="256"/>
    </location>
</feature>
<dbReference type="EC" id="2.8.1.10" evidence="3 8"/>
<proteinExistence type="inferred from homology"/>
<dbReference type="SUPFAM" id="SSF110399">
    <property type="entry name" value="ThiG-like"/>
    <property type="match status" value="1"/>
</dbReference>
<dbReference type="GO" id="GO:1990107">
    <property type="term" value="F:thiazole synthase activity"/>
    <property type="evidence" value="ECO:0007669"/>
    <property type="project" value="UniProtKB-EC"/>
</dbReference>
<dbReference type="InterPro" id="IPR008867">
    <property type="entry name" value="ThiG"/>
</dbReference>
<dbReference type="UniPathway" id="UPA00060"/>
<feature type="binding site" evidence="8">
    <location>
        <begin position="191"/>
        <end position="192"/>
    </location>
    <ligand>
        <name>1-deoxy-D-xylulose 5-phosphate</name>
        <dbReference type="ChEBI" id="CHEBI:57792"/>
    </ligand>
</feature>
<dbReference type="InterPro" id="IPR013785">
    <property type="entry name" value="Aldolase_TIM"/>
</dbReference>
<evidence type="ECO:0000313" key="10">
    <source>
        <dbReference type="EMBL" id="CAA9518077.1"/>
    </source>
</evidence>
<evidence type="ECO:0000256" key="8">
    <source>
        <dbReference type="HAMAP-Rule" id="MF_00443"/>
    </source>
</evidence>
<keyword evidence="6 8" id="KW-0704">Schiff base</keyword>
<feature type="binding site" evidence="8">
    <location>
        <position position="165"/>
    </location>
    <ligand>
        <name>1-deoxy-D-xylulose 5-phosphate</name>
        <dbReference type="ChEBI" id="CHEBI:57792"/>
    </ligand>
</feature>
<organism evidence="10">
    <name type="scientific">uncultured Thermoleophilia bacterium</name>
    <dbReference type="NCBI Taxonomy" id="1497501"/>
    <lineage>
        <taxon>Bacteria</taxon>
        <taxon>Bacillati</taxon>
        <taxon>Actinomycetota</taxon>
        <taxon>Thermoleophilia</taxon>
        <taxon>environmental samples</taxon>
    </lineage>
</organism>
<evidence type="ECO:0000256" key="4">
    <source>
        <dbReference type="ARBA" id="ARBA00022679"/>
    </source>
</evidence>
<dbReference type="GO" id="GO:0005737">
    <property type="term" value="C:cytoplasm"/>
    <property type="evidence" value="ECO:0007669"/>
    <property type="project" value="UniProtKB-SubCell"/>
</dbReference>
<dbReference type="CDD" id="cd04728">
    <property type="entry name" value="ThiG"/>
    <property type="match status" value="1"/>
</dbReference>
<dbReference type="Pfam" id="PF05690">
    <property type="entry name" value="ThiG"/>
    <property type="match status" value="1"/>
</dbReference>
<evidence type="ECO:0000256" key="2">
    <source>
        <dbReference type="ARBA" id="ARBA00004948"/>
    </source>
</evidence>
<dbReference type="AlphaFoldDB" id="A0A6J4TA65"/>
<comment type="similarity">
    <text evidence="8">Belongs to the ThiG family.</text>
</comment>
<evidence type="ECO:0000256" key="6">
    <source>
        <dbReference type="ARBA" id="ARBA00023270"/>
    </source>
</evidence>
<dbReference type="PANTHER" id="PTHR34266">
    <property type="entry name" value="THIAZOLE SYNTHASE"/>
    <property type="match status" value="1"/>
</dbReference>
<dbReference type="Gene3D" id="3.20.20.70">
    <property type="entry name" value="Aldolase class I"/>
    <property type="match status" value="1"/>
</dbReference>
<dbReference type="GO" id="GO:0009229">
    <property type="term" value="P:thiamine diphosphate biosynthetic process"/>
    <property type="evidence" value="ECO:0007669"/>
    <property type="project" value="UniProtKB-UniRule"/>
</dbReference>
<feature type="active site" description="Schiff-base intermediate with DXP" evidence="8">
    <location>
        <position position="104"/>
    </location>
</feature>
<keyword evidence="4 8" id="KW-0808">Transferase</keyword>
<keyword evidence="5 8" id="KW-0784">Thiamine biosynthesis</keyword>
<protein>
    <recommendedName>
        <fullName evidence="3 8">Thiazole synthase</fullName>
        <ecNumber evidence="3 8">2.8.1.10</ecNumber>
    </recommendedName>
</protein>
<dbReference type="PANTHER" id="PTHR34266:SF2">
    <property type="entry name" value="THIAZOLE SYNTHASE"/>
    <property type="match status" value="1"/>
</dbReference>
<dbReference type="InterPro" id="IPR033983">
    <property type="entry name" value="Thiazole_synthase_ThiG"/>
</dbReference>
<evidence type="ECO:0000256" key="5">
    <source>
        <dbReference type="ARBA" id="ARBA00022977"/>
    </source>
</evidence>
<feature type="binding site" evidence="8">
    <location>
        <begin position="213"/>
        <end position="214"/>
    </location>
    <ligand>
        <name>1-deoxy-D-xylulose 5-phosphate</name>
        <dbReference type="ChEBI" id="CHEBI:57792"/>
    </ligand>
</feature>